<sequence>MSDPAIWTPPASPEFMGRGDVFLEDFDADLLTELDVDIPQYVQILGLSCNSVDSVSFLSHFEKSVGELHWSDPVHILCLLRTRLVVLKMCPPENEQELSVLRNDATFLLASLDSCIVNKMFDKHSVVKIISCIRSILTLLGPLSYILETTVKTSEHLLHAHLEVWITVLKVFNFLCKRTEYGVIVNETLGLKSRSSLNASGYFVDIVLENLILFSGVKNPRNCSCDILIWIVVIHLIEEAQKNWFKFFHGKMMKLSAHQKVDFSEPNTLERLRPDFKAYLQPSSSNDRSGTSLCLWSLYWNVLAHTAPIHRQFMEYITQSKIERGALQKYSVVVWLIRQQFLGESVPGICDVHTCLTSLRRLTETWGISLEVIRSLWLYFKGRLNIGFYTSDSYTGLVLPNISFRSWYAKGKSTDEEMQNFCMFCSLLRKIPSSEYRELCTILQISLLSLTRNGISYYFFIWANLLEEALNSLAINTSSSDNIQKCLLPMVDNIVEFCTALTEPASSFQSGIHSWDPSRSCIVLQCLQYLEIICKECVFVYSDSSAFYLSIANSVVEKINSSVNPLRRSLSPFSESITDSEIVSALRPSTFNRLSASSWMNDFTSISIQFLIDLTDNSALATLDAGHLMFIMHCLGSSYFTSVGWPFDLKWNEGILQLTKAVCSLTPSESSFDVFTFIWRVVYPAFRKAVSRTNTKFNPIPANSLPVLSMISYHFLLISKISSCYKSKDSVMHEFVDPVELFDLLTLDTSVDFSLHFSTLETCFNTSNSVKELLSILSSSRRDISSVAWLFLVTLLAYALMIKTPVHSMSTEVHNDFILPSFISEIRSYLPLNIDSSTFLNVDAELLLINISAYFDGLPTFHTRMTFKSVFTQHISRLCEFIYTCCSVSSSAKDSGFGLGLLMSSDFMNSEDLCSKGYHAAGSLLRHCSMLLYTPVSTEGSASSFENLVNHFFLPRQLYEMQEPNKYSTLSEWNSFPYYILDSMRDQLPEFSRGIAQLNWRSDPYLCRILKDVVKLYYKQLGPESVATVVLNSPSLDFRTHVLQLITQDQIGLLVDSKTAPLSNAERVNSQKNILSKWLDFVNSVYADTHSSEGYQRDAPFLVCPILLAYTFKDLTGTLNSNFRKQCSHILNVYKEAVKTITCKEIRSQISEHCYNLDKKTMDSRCSLITFFGL</sequence>
<dbReference type="WBParaSite" id="TREG1_12050.1">
    <property type="protein sequence ID" value="TREG1_12050.1"/>
    <property type="gene ID" value="TREG1_12050"/>
</dbReference>
<dbReference type="InterPro" id="IPR042320">
    <property type="entry name" value="MMS22-like"/>
</dbReference>
<dbReference type="InterPro" id="IPR029424">
    <property type="entry name" value="MMS22L_C"/>
</dbReference>
<organism evidence="2 3">
    <name type="scientific">Trichobilharzia regenti</name>
    <name type="common">Nasal bird schistosome</name>
    <dbReference type="NCBI Taxonomy" id="157069"/>
    <lineage>
        <taxon>Eukaryota</taxon>
        <taxon>Metazoa</taxon>
        <taxon>Spiralia</taxon>
        <taxon>Lophotrochozoa</taxon>
        <taxon>Platyhelminthes</taxon>
        <taxon>Trematoda</taxon>
        <taxon>Digenea</taxon>
        <taxon>Strigeidida</taxon>
        <taxon>Schistosomatoidea</taxon>
        <taxon>Schistosomatidae</taxon>
        <taxon>Trichobilharzia</taxon>
    </lineage>
</organism>
<accession>A0AA85ITB7</accession>
<dbReference type="GO" id="GO:0043596">
    <property type="term" value="C:nuclear replication fork"/>
    <property type="evidence" value="ECO:0007669"/>
    <property type="project" value="TreeGrafter"/>
</dbReference>
<proteinExistence type="predicted"/>
<evidence type="ECO:0000313" key="2">
    <source>
        <dbReference type="Proteomes" id="UP000050795"/>
    </source>
</evidence>
<dbReference type="PANTHER" id="PTHR28547">
    <property type="entry name" value="PROTEIN MMS22-LIKE"/>
    <property type="match status" value="1"/>
</dbReference>
<feature type="domain" description="MMS22-like C-terminal" evidence="1">
    <location>
        <begin position="912"/>
        <end position="1035"/>
    </location>
</feature>
<dbReference type="PANTHER" id="PTHR28547:SF1">
    <property type="entry name" value="PROTEIN MMS22-LIKE"/>
    <property type="match status" value="1"/>
</dbReference>
<reference evidence="3" key="2">
    <citation type="submission" date="2023-11" db="UniProtKB">
        <authorList>
            <consortium name="WormBaseParasite"/>
        </authorList>
    </citation>
    <scope>IDENTIFICATION</scope>
</reference>
<name>A0AA85ITB7_TRIRE</name>
<dbReference type="GO" id="GO:0000724">
    <property type="term" value="P:double-strand break repair via homologous recombination"/>
    <property type="evidence" value="ECO:0007669"/>
    <property type="project" value="InterPro"/>
</dbReference>
<dbReference type="GO" id="GO:0031297">
    <property type="term" value="P:replication fork processing"/>
    <property type="evidence" value="ECO:0007669"/>
    <property type="project" value="InterPro"/>
</dbReference>
<keyword evidence="2" id="KW-1185">Reference proteome</keyword>
<evidence type="ECO:0000313" key="3">
    <source>
        <dbReference type="WBParaSite" id="TREG1_12050.1"/>
    </source>
</evidence>
<evidence type="ECO:0000259" key="1">
    <source>
        <dbReference type="Pfam" id="PF14911"/>
    </source>
</evidence>
<dbReference type="Pfam" id="PF14911">
    <property type="entry name" value="MMS22L_C"/>
    <property type="match status" value="1"/>
</dbReference>
<dbReference type="Proteomes" id="UP000050795">
    <property type="component" value="Unassembled WGS sequence"/>
</dbReference>
<protein>
    <recommendedName>
        <fullName evidence="1">MMS22-like C-terminal domain-containing protein</fullName>
    </recommendedName>
</protein>
<reference evidence="2" key="1">
    <citation type="submission" date="2022-06" db="EMBL/GenBank/DDBJ databases">
        <authorList>
            <person name="Berger JAMES D."/>
            <person name="Berger JAMES D."/>
        </authorList>
    </citation>
    <scope>NUCLEOTIDE SEQUENCE [LARGE SCALE GENOMIC DNA]</scope>
</reference>
<dbReference type="AlphaFoldDB" id="A0AA85ITB7"/>